<organism evidence="1 2">
    <name type="scientific">Moraxella caviae</name>
    <dbReference type="NCBI Taxonomy" id="34060"/>
    <lineage>
        <taxon>Bacteria</taxon>
        <taxon>Pseudomonadati</taxon>
        <taxon>Pseudomonadota</taxon>
        <taxon>Gammaproteobacteria</taxon>
        <taxon>Moraxellales</taxon>
        <taxon>Moraxellaceae</taxon>
        <taxon>Moraxella</taxon>
    </lineage>
</organism>
<dbReference type="EMBL" id="UGQE01000001">
    <property type="protein sequence ID" value="STZ09981.1"/>
    <property type="molecule type" value="Genomic_DNA"/>
</dbReference>
<dbReference type="RefSeq" id="WP_158078959.1">
    <property type="nucleotide sequence ID" value="NZ_MUXU01000056.1"/>
</dbReference>
<dbReference type="AlphaFoldDB" id="A0A378R5X8"/>
<evidence type="ECO:0000313" key="1">
    <source>
        <dbReference type="EMBL" id="STZ09981.1"/>
    </source>
</evidence>
<gene>
    <name evidence="1" type="ORF">NCTC10293_00302</name>
</gene>
<name>A0A378R5X8_9GAMM</name>
<dbReference type="Proteomes" id="UP000255279">
    <property type="component" value="Unassembled WGS sequence"/>
</dbReference>
<reference evidence="1 2" key="1">
    <citation type="submission" date="2018-06" db="EMBL/GenBank/DDBJ databases">
        <authorList>
            <consortium name="Pathogen Informatics"/>
            <person name="Doyle S."/>
        </authorList>
    </citation>
    <scope>NUCLEOTIDE SEQUENCE [LARGE SCALE GENOMIC DNA]</scope>
    <source>
        <strain evidence="1 2">NCTC10293</strain>
    </source>
</reference>
<proteinExistence type="predicted"/>
<accession>A0A378R5X8</accession>
<protein>
    <submittedName>
        <fullName evidence="1">Uncharacterized protein</fullName>
    </submittedName>
</protein>
<evidence type="ECO:0000313" key="2">
    <source>
        <dbReference type="Proteomes" id="UP000255279"/>
    </source>
</evidence>
<sequence length="47" mass="5585">MSFTRLMVGFYFRKKTDNELQLYRVLHDVQTFKLVSIEELSALMDGI</sequence>